<gene>
    <name evidence="6" type="ORF">GGQ64_005028</name>
</gene>
<feature type="domain" description="HTH gntR-type" evidence="5">
    <location>
        <begin position="15"/>
        <end position="82"/>
    </location>
</feature>
<dbReference type="InterPro" id="IPR000524">
    <property type="entry name" value="Tscrpt_reg_HTH_GntR"/>
</dbReference>
<keyword evidence="1" id="KW-0805">Transcription regulation</keyword>
<evidence type="ECO:0000256" key="1">
    <source>
        <dbReference type="ARBA" id="ARBA00023015"/>
    </source>
</evidence>
<dbReference type="EMBL" id="JACIEE010000013">
    <property type="protein sequence ID" value="MBB3979783.1"/>
    <property type="molecule type" value="Genomic_DNA"/>
</dbReference>
<keyword evidence="7" id="KW-1185">Reference proteome</keyword>
<dbReference type="PANTHER" id="PTHR43537:SF39">
    <property type="entry name" value="HTH-TYPE TRANSCRIPTIONAL REGULATOR MCBR"/>
    <property type="match status" value="1"/>
</dbReference>
<dbReference type="SMART" id="SM00895">
    <property type="entry name" value="FCD"/>
    <property type="match status" value="1"/>
</dbReference>
<dbReference type="Proteomes" id="UP000574761">
    <property type="component" value="Unassembled WGS sequence"/>
</dbReference>
<dbReference type="InterPro" id="IPR008920">
    <property type="entry name" value="TF_FadR/GntR_C"/>
</dbReference>
<evidence type="ECO:0000259" key="5">
    <source>
        <dbReference type="PROSITE" id="PS50949"/>
    </source>
</evidence>
<evidence type="ECO:0000256" key="3">
    <source>
        <dbReference type="ARBA" id="ARBA00023163"/>
    </source>
</evidence>
<evidence type="ECO:0000313" key="6">
    <source>
        <dbReference type="EMBL" id="MBB3979783.1"/>
    </source>
</evidence>
<reference evidence="6 7" key="1">
    <citation type="submission" date="2020-08" db="EMBL/GenBank/DDBJ databases">
        <title>Genomic Encyclopedia of Type Strains, Phase IV (KMG-IV): sequencing the most valuable type-strain genomes for metagenomic binning, comparative biology and taxonomic classification.</title>
        <authorList>
            <person name="Goeker M."/>
        </authorList>
    </citation>
    <scope>NUCLEOTIDE SEQUENCE [LARGE SCALE GENOMIC DNA]</scope>
    <source>
        <strain evidence="6 7">DSM 100211</strain>
    </source>
</reference>
<keyword evidence="2 6" id="KW-0238">DNA-binding</keyword>
<dbReference type="GO" id="GO:0003700">
    <property type="term" value="F:DNA-binding transcription factor activity"/>
    <property type="evidence" value="ECO:0007669"/>
    <property type="project" value="InterPro"/>
</dbReference>
<accession>A0A7W6DH95</accession>
<dbReference type="PROSITE" id="PS50949">
    <property type="entry name" value="HTH_GNTR"/>
    <property type="match status" value="1"/>
</dbReference>
<dbReference type="InterPro" id="IPR036390">
    <property type="entry name" value="WH_DNA-bd_sf"/>
</dbReference>
<dbReference type="Pfam" id="PF00392">
    <property type="entry name" value="GntR"/>
    <property type="match status" value="1"/>
</dbReference>
<dbReference type="RefSeq" id="WP_183807975.1">
    <property type="nucleotide sequence ID" value="NZ_JACIEE010000013.1"/>
</dbReference>
<dbReference type="Gene3D" id="1.10.10.10">
    <property type="entry name" value="Winged helix-like DNA-binding domain superfamily/Winged helix DNA-binding domain"/>
    <property type="match status" value="1"/>
</dbReference>
<dbReference type="Gene3D" id="1.20.120.530">
    <property type="entry name" value="GntR ligand-binding domain-like"/>
    <property type="match status" value="1"/>
</dbReference>
<dbReference type="InterPro" id="IPR011711">
    <property type="entry name" value="GntR_C"/>
</dbReference>
<feature type="region of interest" description="Disordered" evidence="4">
    <location>
        <begin position="1"/>
        <end position="21"/>
    </location>
</feature>
<sequence length="229" mass="25689">MSATQSTLGKQMQAPNLGDTTYEELRDRLTRGVYRPGDKLTVRSVAEALGVSSTPARDAINRLVADNSLVYAGPKTVIVPVLTEADLREITYIRLALEGLAAELAMERRQPEDVENLMEIQTKINSALLAKSYAAALWHNKEFHFLVYRLSGMPHLVAMIEAQWLRVGPSFYGLYPHFAEERQGVRNHQMAIEAMMDGDRGALRAAFENDIREGYRQLRSGLLDGRIRS</sequence>
<evidence type="ECO:0000313" key="7">
    <source>
        <dbReference type="Proteomes" id="UP000574761"/>
    </source>
</evidence>
<evidence type="ECO:0000256" key="2">
    <source>
        <dbReference type="ARBA" id="ARBA00023125"/>
    </source>
</evidence>
<evidence type="ECO:0000256" key="4">
    <source>
        <dbReference type="SAM" id="MobiDB-lite"/>
    </source>
</evidence>
<protein>
    <submittedName>
        <fullName evidence="6">DNA-binding GntR family transcriptional regulator</fullName>
    </submittedName>
</protein>
<comment type="caution">
    <text evidence="6">The sequence shown here is derived from an EMBL/GenBank/DDBJ whole genome shotgun (WGS) entry which is preliminary data.</text>
</comment>
<dbReference type="Pfam" id="PF07729">
    <property type="entry name" value="FCD"/>
    <property type="match status" value="1"/>
</dbReference>
<name>A0A7W6DH95_9HYPH</name>
<dbReference type="SUPFAM" id="SSF48008">
    <property type="entry name" value="GntR ligand-binding domain-like"/>
    <property type="match status" value="1"/>
</dbReference>
<dbReference type="SUPFAM" id="SSF46785">
    <property type="entry name" value="Winged helix' DNA-binding domain"/>
    <property type="match status" value="1"/>
</dbReference>
<dbReference type="GO" id="GO:0003677">
    <property type="term" value="F:DNA binding"/>
    <property type="evidence" value="ECO:0007669"/>
    <property type="project" value="UniProtKB-KW"/>
</dbReference>
<proteinExistence type="predicted"/>
<dbReference type="PANTHER" id="PTHR43537">
    <property type="entry name" value="TRANSCRIPTIONAL REGULATOR, GNTR FAMILY"/>
    <property type="match status" value="1"/>
</dbReference>
<feature type="compositionally biased region" description="Polar residues" evidence="4">
    <location>
        <begin position="1"/>
        <end position="14"/>
    </location>
</feature>
<dbReference type="InterPro" id="IPR036388">
    <property type="entry name" value="WH-like_DNA-bd_sf"/>
</dbReference>
<dbReference type="SMART" id="SM00345">
    <property type="entry name" value="HTH_GNTR"/>
    <property type="match status" value="1"/>
</dbReference>
<dbReference type="AlphaFoldDB" id="A0A7W6DH95"/>
<keyword evidence="3" id="KW-0804">Transcription</keyword>
<organism evidence="6 7">
    <name type="scientific">Mycoplana azooxidifex</name>
    <dbReference type="NCBI Taxonomy" id="1636188"/>
    <lineage>
        <taxon>Bacteria</taxon>
        <taxon>Pseudomonadati</taxon>
        <taxon>Pseudomonadota</taxon>
        <taxon>Alphaproteobacteria</taxon>
        <taxon>Hyphomicrobiales</taxon>
        <taxon>Rhizobiaceae</taxon>
        <taxon>Mycoplana</taxon>
    </lineage>
</organism>